<keyword evidence="2" id="KW-1185">Reference proteome</keyword>
<gene>
    <name evidence="1" type="ORF">ATK23_0549</name>
</gene>
<protein>
    <submittedName>
        <fullName evidence="1">Uncharacterized protein</fullName>
    </submittedName>
</protein>
<comment type="caution">
    <text evidence="1">The sequence shown here is derived from an EMBL/GenBank/DDBJ whole genome shotgun (WGS) entry which is preliminary data.</text>
</comment>
<dbReference type="RefSeq" id="WP_066139083.1">
    <property type="nucleotide sequence ID" value="NZ_PGEY01000001.1"/>
</dbReference>
<proteinExistence type="predicted"/>
<name>A0ABX4MVR2_9MICC</name>
<accession>A0ABX4MVR2</accession>
<evidence type="ECO:0000313" key="1">
    <source>
        <dbReference type="EMBL" id="PJJ43366.1"/>
    </source>
</evidence>
<evidence type="ECO:0000313" key="2">
    <source>
        <dbReference type="Proteomes" id="UP000229263"/>
    </source>
</evidence>
<dbReference type="EMBL" id="PGEY01000001">
    <property type="protein sequence ID" value="PJJ43366.1"/>
    <property type="molecule type" value="Genomic_DNA"/>
</dbReference>
<organism evidence="1 2">
    <name type="scientific">Glutamicibacter mysorens</name>
    <dbReference type="NCBI Taxonomy" id="257984"/>
    <lineage>
        <taxon>Bacteria</taxon>
        <taxon>Bacillati</taxon>
        <taxon>Actinomycetota</taxon>
        <taxon>Actinomycetes</taxon>
        <taxon>Micrococcales</taxon>
        <taxon>Micrococcaceae</taxon>
        <taxon>Glutamicibacter</taxon>
    </lineage>
</organism>
<reference evidence="1 2" key="1">
    <citation type="submission" date="2017-11" db="EMBL/GenBank/DDBJ databases">
        <title>Sequencing the genomes of 1000 actinobacteria strains.</title>
        <authorList>
            <person name="Klenk H.-P."/>
        </authorList>
    </citation>
    <scope>NUCLEOTIDE SEQUENCE [LARGE SCALE GENOMIC DNA]</scope>
    <source>
        <strain evidence="1 2">DSM 12798</strain>
    </source>
</reference>
<sequence>MDGRVDAATPDPGIARAEQLKLMPVPVMGLSAQPLVGDAGYLNVQDNYDDHGLCDMSVSVSYTLRKAEVDRSKFLGGLEQCAVEEAVPGSVHQGKLPRWLAEYVRRTNYPQLFEAVRTTWTRDSEAGLTLAAALVDHANYVLINQFRKELGLPEESSVIPPLILTEKTVNGQAEVQIEDSRTAGAEIDTDPYIYAIGAELPSGALMTAVLPRMYLDQLELRFAARPQGSVPAV</sequence>
<dbReference type="Proteomes" id="UP000229263">
    <property type="component" value="Unassembled WGS sequence"/>
</dbReference>